<keyword evidence="10" id="KW-0449">Lipoprotein</keyword>
<keyword evidence="2" id="KW-0808">Transferase</keyword>
<dbReference type="RefSeq" id="WP_183320632.1">
    <property type="nucleotide sequence ID" value="NZ_JACHVQ010000001.1"/>
</dbReference>
<evidence type="ECO:0000313" key="10">
    <source>
        <dbReference type="EMBL" id="MBB2892475.1"/>
    </source>
</evidence>
<dbReference type="InterPro" id="IPR005490">
    <property type="entry name" value="LD_TPept_cat_dom"/>
</dbReference>
<evidence type="ECO:0000259" key="9">
    <source>
        <dbReference type="PROSITE" id="PS52029"/>
    </source>
</evidence>
<comment type="pathway">
    <text evidence="1 7">Cell wall biogenesis; peptidoglycan biosynthesis.</text>
</comment>
<dbReference type="InterPro" id="IPR050979">
    <property type="entry name" value="LD-transpeptidase"/>
</dbReference>
<dbReference type="PROSITE" id="PS52029">
    <property type="entry name" value="LD_TPASE"/>
    <property type="match status" value="1"/>
</dbReference>
<dbReference type="Gene3D" id="2.60.40.3710">
    <property type="match status" value="1"/>
</dbReference>
<dbReference type="SUPFAM" id="SSF141523">
    <property type="entry name" value="L,D-transpeptidase catalytic domain-like"/>
    <property type="match status" value="1"/>
</dbReference>
<evidence type="ECO:0000313" key="11">
    <source>
        <dbReference type="Proteomes" id="UP000559182"/>
    </source>
</evidence>
<accession>A0A839NB92</accession>
<dbReference type="CDD" id="cd16913">
    <property type="entry name" value="YkuD_like"/>
    <property type="match status" value="1"/>
</dbReference>
<dbReference type="Proteomes" id="UP000559182">
    <property type="component" value="Unassembled WGS sequence"/>
</dbReference>
<dbReference type="GO" id="GO:0008360">
    <property type="term" value="P:regulation of cell shape"/>
    <property type="evidence" value="ECO:0007669"/>
    <property type="project" value="UniProtKB-UniRule"/>
</dbReference>
<keyword evidence="6 7" id="KW-0961">Cell wall biogenesis/degradation</keyword>
<protein>
    <submittedName>
        <fullName evidence="10">Lipoprotein-anchoring transpeptidase ErfK/SrfK</fullName>
    </submittedName>
</protein>
<organism evidence="10 11">
    <name type="scientific">Flexivirga oryzae</name>
    <dbReference type="NCBI Taxonomy" id="1794944"/>
    <lineage>
        <taxon>Bacteria</taxon>
        <taxon>Bacillati</taxon>
        <taxon>Actinomycetota</taxon>
        <taxon>Actinomycetes</taxon>
        <taxon>Micrococcales</taxon>
        <taxon>Dermacoccaceae</taxon>
        <taxon>Flexivirga</taxon>
    </lineage>
</organism>
<dbReference type="Pfam" id="PF17964">
    <property type="entry name" value="Big_10"/>
    <property type="match status" value="1"/>
</dbReference>
<evidence type="ECO:0000256" key="7">
    <source>
        <dbReference type="PROSITE-ProRule" id="PRU01373"/>
    </source>
</evidence>
<dbReference type="Gene3D" id="2.60.40.3780">
    <property type="match status" value="1"/>
</dbReference>
<evidence type="ECO:0000256" key="1">
    <source>
        <dbReference type="ARBA" id="ARBA00004752"/>
    </source>
</evidence>
<sequence>MSQELSRRVAISGAFAAALTVGVAACGHGDKHAGTFGEPAGTPTGAPTATSAEPAPATSSATSTPPPPADITVAGLDGDTLPFGAPVTLTSSARLDSLKVQDGDGKAVDGTLSKKGTSWVSSAPIGPGASWTWTATTAQGAVSDGKIGSASAIRTVGATANIGVGWTVGVAAPIVVNFKTKVTDKPAVEKYLQVLMRPAGSKGKWTEVVGSWAWLPDSAPNSELHFRTKKYWPAHTEVRVVLPLAQLNWGGGVSGVQDFDWTFNIGRSQVVIADARKHNIVIYRDGAKVATYPASYGLDSDPIRNTRTGINVVTEKLQTVEMKSKLFHYDEIEHWAVRFNNNGQFIHANPDTVQYQGHSNVSHGCINLSPTNGKAYYDTAIYGDPVDVRGTNVKLSSTRTEIYDWALSWKQWKAMSALT</sequence>
<dbReference type="InterPro" id="IPR038063">
    <property type="entry name" value="Transpep_catalytic_dom"/>
</dbReference>
<comment type="caution">
    <text evidence="10">The sequence shown here is derived from an EMBL/GenBank/DDBJ whole genome shotgun (WGS) entry which is preliminary data.</text>
</comment>
<feature type="active site" description="Nucleophile" evidence="7">
    <location>
        <position position="365"/>
    </location>
</feature>
<reference evidence="10 11" key="1">
    <citation type="submission" date="2020-08" db="EMBL/GenBank/DDBJ databases">
        <title>Sequencing the genomes of 1000 actinobacteria strains.</title>
        <authorList>
            <person name="Klenk H.-P."/>
        </authorList>
    </citation>
    <scope>NUCLEOTIDE SEQUENCE [LARGE SCALE GENOMIC DNA]</scope>
    <source>
        <strain evidence="10 11">DSM 105369</strain>
    </source>
</reference>
<dbReference type="GO" id="GO:0071972">
    <property type="term" value="F:peptidoglycan L,D-transpeptidase activity"/>
    <property type="evidence" value="ECO:0007669"/>
    <property type="project" value="TreeGrafter"/>
</dbReference>
<evidence type="ECO:0000256" key="8">
    <source>
        <dbReference type="SAM" id="MobiDB-lite"/>
    </source>
</evidence>
<dbReference type="PANTHER" id="PTHR30582:SF2">
    <property type="entry name" value="L,D-TRANSPEPTIDASE YCIB-RELATED"/>
    <property type="match status" value="1"/>
</dbReference>
<dbReference type="GO" id="GO:0071555">
    <property type="term" value="P:cell wall organization"/>
    <property type="evidence" value="ECO:0007669"/>
    <property type="project" value="UniProtKB-UniRule"/>
</dbReference>
<dbReference type="GO" id="GO:0016746">
    <property type="term" value="F:acyltransferase activity"/>
    <property type="evidence" value="ECO:0007669"/>
    <property type="project" value="UniProtKB-KW"/>
</dbReference>
<dbReference type="InterPro" id="IPR041280">
    <property type="entry name" value="Big_10"/>
</dbReference>
<dbReference type="AlphaFoldDB" id="A0A839NB92"/>
<dbReference type="PROSITE" id="PS51257">
    <property type="entry name" value="PROKAR_LIPOPROTEIN"/>
    <property type="match status" value="1"/>
</dbReference>
<keyword evidence="4 7" id="KW-0573">Peptidoglycan synthesis</keyword>
<evidence type="ECO:0000256" key="2">
    <source>
        <dbReference type="ARBA" id="ARBA00022679"/>
    </source>
</evidence>
<evidence type="ECO:0000256" key="6">
    <source>
        <dbReference type="ARBA" id="ARBA00023316"/>
    </source>
</evidence>
<evidence type="ECO:0000256" key="5">
    <source>
        <dbReference type="ARBA" id="ARBA00023315"/>
    </source>
</evidence>
<keyword evidence="3 7" id="KW-0133">Cell shape</keyword>
<dbReference type="GO" id="GO:0018104">
    <property type="term" value="P:peptidoglycan-protein cross-linking"/>
    <property type="evidence" value="ECO:0007669"/>
    <property type="project" value="TreeGrafter"/>
</dbReference>
<proteinExistence type="predicted"/>
<evidence type="ECO:0000256" key="4">
    <source>
        <dbReference type="ARBA" id="ARBA00022984"/>
    </source>
</evidence>
<feature type="compositionally biased region" description="Low complexity" evidence="8">
    <location>
        <begin position="34"/>
        <end position="63"/>
    </location>
</feature>
<dbReference type="GO" id="GO:0005576">
    <property type="term" value="C:extracellular region"/>
    <property type="evidence" value="ECO:0007669"/>
    <property type="project" value="TreeGrafter"/>
</dbReference>
<dbReference type="UniPathway" id="UPA00219"/>
<dbReference type="Pfam" id="PF03734">
    <property type="entry name" value="YkuD"/>
    <property type="match status" value="1"/>
</dbReference>
<evidence type="ECO:0000256" key="3">
    <source>
        <dbReference type="ARBA" id="ARBA00022960"/>
    </source>
</evidence>
<keyword evidence="11" id="KW-1185">Reference proteome</keyword>
<dbReference type="Gene3D" id="2.40.440.10">
    <property type="entry name" value="L,D-transpeptidase catalytic domain-like"/>
    <property type="match status" value="1"/>
</dbReference>
<gene>
    <name evidence="10" type="ORF">FHU39_002459</name>
</gene>
<dbReference type="EMBL" id="JACHVQ010000001">
    <property type="protein sequence ID" value="MBB2892475.1"/>
    <property type="molecule type" value="Genomic_DNA"/>
</dbReference>
<dbReference type="PANTHER" id="PTHR30582">
    <property type="entry name" value="L,D-TRANSPEPTIDASE"/>
    <property type="match status" value="1"/>
</dbReference>
<feature type="active site" description="Proton donor/acceptor" evidence="7">
    <location>
        <position position="347"/>
    </location>
</feature>
<keyword evidence="5" id="KW-0012">Acyltransferase</keyword>
<name>A0A839NB92_9MICO</name>
<feature type="domain" description="L,D-TPase catalytic" evidence="9">
    <location>
        <begin position="269"/>
        <end position="389"/>
    </location>
</feature>
<feature type="region of interest" description="Disordered" evidence="8">
    <location>
        <begin position="34"/>
        <end position="77"/>
    </location>
</feature>